<evidence type="ECO:0000313" key="2">
    <source>
        <dbReference type="Proteomes" id="UP000015105"/>
    </source>
</evidence>
<dbReference type="Proteomes" id="UP000015105">
    <property type="component" value="Chromosome 7D"/>
</dbReference>
<dbReference type="Gramene" id="AET7Gv21334800.4">
    <property type="protein sequence ID" value="AET7Gv21334800.4"/>
    <property type="gene ID" value="AET7Gv21334800"/>
</dbReference>
<reference evidence="1" key="3">
    <citation type="journal article" date="2017" name="Nature">
        <title>Genome sequence of the progenitor of the wheat D genome Aegilops tauschii.</title>
        <authorList>
            <person name="Luo M.C."/>
            <person name="Gu Y.Q."/>
            <person name="Puiu D."/>
            <person name="Wang H."/>
            <person name="Twardziok S.O."/>
            <person name="Deal K.R."/>
            <person name="Huo N."/>
            <person name="Zhu T."/>
            <person name="Wang L."/>
            <person name="Wang Y."/>
            <person name="McGuire P.E."/>
            <person name="Liu S."/>
            <person name="Long H."/>
            <person name="Ramasamy R.K."/>
            <person name="Rodriguez J.C."/>
            <person name="Van S.L."/>
            <person name="Yuan L."/>
            <person name="Wang Z."/>
            <person name="Xia Z."/>
            <person name="Xiao L."/>
            <person name="Anderson O.D."/>
            <person name="Ouyang S."/>
            <person name="Liang Y."/>
            <person name="Zimin A.V."/>
            <person name="Pertea G."/>
            <person name="Qi P."/>
            <person name="Bennetzen J.L."/>
            <person name="Dai X."/>
            <person name="Dawson M.W."/>
            <person name="Muller H.G."/>
            <person name="Kugler K."/>
            <person name="Rivarola-Duarte L."/>
            <person name="Spannagl M."/>
            <person name="Mayer K.F.X."/>
            <person name="Lu F.H."/>
            <person name="Bevan M.W."/>
            <person name="Leroy P."/>
            <person name="Li P."/>
            <person name="You F.M."/>
            <person name="Sun Q."/>
            <person name="Liu Z."/>
            <person name="Lyons E."/>
            <person name="Wicker T."/>
            <person name="Salzberg S.L."/>
            <person name="Devos K.M."/>
            <person name="Dvorak J."/>
        </authorList>
    </citation>
    <scope>NUCLEOTIDE SEQUENCE [LARGE SCALE GENOMIC DNA]</scope>
    <source>
        <strain evidence="1">cv. AL8/78</strain>
    </source>
</reference>
<evidence type="ECO:0000313" key="1">
    <source>
        <dbReference type="EnsemblPlants" id="AET7Gv21334800.4"/>
    </source>
</evidence>
<reference evidence="1" key="4">
    <citation type="submission" date="2019-03" db="UniProtKB">
        <authorList>
            <consortium name="EnsemblPlants"/>
        </authorList>
    </citation>
    <scope>IDENTIFICATION</scope>
</reference>
<reference evidence="1" key="5">
    <citation type="journal article" date="2021" name="G3 (Bethesda)">
        <title>Aegilops tauschii genome assembly Aet v5.0 features greater sequence contiguity and improved annotation.</title>
        <authorList>
            <person name="Wang L."/>
            <person name="Zhu T."/>
            <person name="Rodriguez J.C."/>
            <person name="Deal K.R."/>
            <person name="Dubcovsky J."/>
            <person name="McGuire P.E."/>
            <person name="Lux T."/>
            <person name="Spannagl M."/>
            <person name="Mayer K.F.X."/>
            <person name="Baldrich P."/>
            <person name="Meyers B.C."/>
            <person name="Huo N."/>
            <person name="Gu Y.Q."/>
            <person name="Zhou H."/>
            <person name="Devos K.M."/>
            <person name="Bennetzen J.L."/>
            <person name="Unver T."/>
            <person name="Budak H."/>
            <person name="Gulick P.J."/>
            <person name="Galiba G."/>
            <person name="Kalapos B."/>
            <person name="Nelson D.R."/>
            <person name="Li P."/>
            <person name="You F.M."/>
            <person name="Luo M.C."/>
            <person name="Dvorak J."/>
        </authorList>
    </citation>
    <scope>NUCLEOTIDE SEQUENCE [LARGE SCALE GENOMIC DNA]</scope>
    <source>
        <strain evidence="1">cv. AL8/78</strain>
    </source>
</reference>
<reference evidence="2" key="1">
    <citation type="journal article" date="2014" name="Science">
        <title>Ancient hybridizations among the ancestral genomes of bread wheat.</title>
        <authorList>
            <consortium name="International Wheat Genome Sequencing Consortium,"/>
            <person name="Marcussen T."/>
            <person name="Sandve S.R."/>
            <person name="Heier L."/>
            <person name="Spannagl M."/>
            <person name="Pfeifer M."/>
            <person name="Jakobsen K.S."/>
            <person name="Wulff B.B."/>
            <person name="Steuernagel B."/>
            <person name="Mayer K.F."/>
            <person name="Olsen O.A."/>
        </authorList>
    </citation>
    <scope>NUCLEOTIDE SEQUENCE [LARGE SCALE GENOMIC DNA]</scope>
    <source>
        <strain evidence="2">cv. AL8/78</strain>
    </source>
</reference>
<organism evidence="1 2">
    <name type="scientific">Aegilops tauschii subsp. strangulata</name>
    <name type="common">Goatgrass</name>
    <dbReference type="NCBI Taxonomy" id="200361"/>
    <lineage>
        <taxon>Eukaryota</taxon>
        <taxon>Viridiplantae</taxon>
        <taxon>Streptophyta</taxon>
        <taxon>Embryophyta</taxon>
        <taxon>Tracheophyta</taxon>
        <taxon>Spermatophyta</taxon>
        <taxon>Magnoliopsida</taxon>
        <taxon>Liliopsida</taxon>
        <taxon>Poales</taxon>
        <taxon>Poaceae</taxon>
        <taxon>BOP clade</taxon>
        <taxon>Pooideae</taxon>
        <taxon>Triticodae</taxon>
        <taxon>Triticeae</taxon>
        <taxon>Triticinae</taxon>
        <taxon>Aegilops</taxon>
    </lineage>
</organism>
<reference evidence="2" key="2">
    <citation type="journal article" date="2017" name="Nat. Plants">
        <title>The Aegilops tauschii genome reveals multiple impacts of transposons.</title>
        <authorList>
            <person name="Zhao G."/>
            <person name="Zou C."/>
            <person name="Li K."/>
            <person name="Wang K."/>
            <person name="Li T."/>
            <person name="Gao L."/>
            <person name="Zhang X."/>
            <person name="Wang H."/>
            <person name="Yang Z."/>
            <person name="Liu X."/>
            <person name="Jiang W."/>
            <person name="Mao L."/>
            <person name="Kong X."/>
            <person name="Jiao Y."/>
            <person name="Jia J."/>
        </authorList>
    </citation>
    <scope>NUCLEOTIDE SEQUENCE [LARGE SCALE GENOMIC DNA]</scope>
    <source>
        <strain evidence="2">cv. AL8/78</strain>
    </source>
</reference>
<name>A0A453TBY2_AEGTS</name>
<proteinExistence type="predicted"/>
<sequence>MYMDATWFQQYQDQAERPLRRTATSGNKSIICRSTKQGSVQNRVFRLTTDGRSKWYSLLDFLLCDSQFQN</sequence>
<dbReference type="AlphaFoldDB" id="A0A453TBY2"/>
<dbReference type="EnsemblPlants" id="AET7Gv21334800.4">
    <property type="protein sequence ID" value="AET7Gv21334800.4"/>
    <property type="gene ID" value="AET7Gv21334800"/>
</dbReference>
<keyword evidence="2" id="KW-1185">Reference proteome</keyword>
<protein>
    <submittedName>
        <fullName evidence="1">Uncharacterized protein</fullName>
    </submittedName>
</protein>
<accession>A0A453TBY2</accession>